<dbReference type="Pfam" id="PF05861">
    <property type="entry name" value="PhnI"/>
    <property type="match status" value="1"/>
</dbReference>
<name>A0A2J7Z337_STRMQ</name>
<keyword evidence="2" id="KW-0456">Lyase</keyword>
<comment type="caution">
    <text evidence="2">The sequence shown here is derived from an EMBL/GenBank/DDBJ whole genome shotgun (WGS) entry which is preliminary data.</text>
</comment>
<organism evidence="2 3">
    <name type="scientific">Streptomyces malaysiensis</name>
    <dbReference type="NCBI Taxonomy" id="92644"/>
    <lineage>
        <taxon>Bacteria</taxon>
        <taxon>Bacillati</taxon>
        <taxon>Actinomycetota</taxon>
        <taxon>Actinomycetes</taxon>
        <taxon>Kitasatosporales</taxon>
        <taxon>Streptomycetaceae</taxon>
        <taxon>Streptomyces</taxon>
        <taxon>Streptomyces violaceusniger group</taxon>
    </lineage>
</organism>
<feature type="region of interest" description="Disordered" evidence="1">
    <location>
        <begin position="126"/>
        <end position="159"/>
    </location>
</feature>
<evidence type="ECO:0000256" key="1">
    <source>
        <dbReference type="SAM" id="MobiDB-lite"/>
    </source>
</evidence>
<dbReference type="PIRSF" id="PIRSF007313">
    <property type="entry name" value="PhnI"/>
    <property type="match status" value="1"/>
</dbReference>
<dbReference type="Proteomes" id="UP000236520">
    <property type="component" value="Unassembled WGS sequence"/>
</dbReference>
<accession>A0A2J7Z337</accession>
<proteinExistence type="predicted"/>
<protein>
    <submittedName>
        <fullName evidence="2">C-P lyase subunit protein HtxH</fullName>
    </submittedName>
</protein>
<dbReference type="EMBL" id="LJIW01000001">
    <property type="protein sequence ID" value="PNG94684.1"/>
    <property type="molecule type" value="Genomic_DNA"/>
</dbReference>
<dbReference type="GO" id="GO:0016829">
    <property type="term" value="F:lyase activity"/>
    <property type="evidence" value="ECO:0007669"/>
    <property type="project" value="UniProtKB-KW"/>
</dbReference>
<evidence type="ECO:0000313" key="2">
    <source>
        <dbReference type="EMBL" id="PNG94684.1"/>
    </source>
</evidence>
<keyword evidence="3" id="KW-1185">Reference proteome</keyword>
<reference evidence="2 3" key="1">
    <citation type="submission" date="2015-09" db="EMBL/GenBank/DDBJ databases">
        <title>Genome sequence, genome mining and natural product profiling of a biocontrol bacterium Streptomyces malaysiensis F913.</title>
        <authorList>
            <person name="Xu Y."/>
            <person name="Wei J."/>
            <person name="Xie J."/>
            <person name="Li T."/>
            <person name="Zhou Z."/>
        </authorList>
    </citation>
    <scope>NUCLEOTIDE SEQUENCE [LARGE SCALE GENOMIC DNA]</scope>
    <source>
        <strain evidence="2 3">F913</strain>
    </source>
</reference>
<dbReference type="GO" id="GO:0019634">
    <property type="term" value="P:organic phosphonate metabolic process"/>
    <property type="evidence" value="ECO:0007669"/>
    <property type="project" value="InterPro"/>
</dbReference>
<dbReference type="InterPro" id="IPR008773">
    <property type="entry name" value="PhnI"/>
</dbReference>
<dbReference type="AlphaFoldDB" id="A0A2J7Z337"/>
<dbReference type="RefSeq" id="WP_102933373.1">
    <property type="nucleotide sequence ID" value="NZ_LJIW01000001.1"/>
</dbReference>
<gene>
    <name evidence="2" type="ORF">SMF913_10709</name>
</gene>
<feature type="region of interest" description="Disordered" evidence="1">
    <location>
        <begin position="353"/>
        <end position="374"/>
    </location>
</feature>
<feature type="compositionally biased region" description="Basic and acidic residues" evidence="1">
    <location>
        <begin position="128"/>
        <end position="140"/>
    </location>
</feature>
<evidence type="ECO:0000313" key="3">
    <source>
        <dbReference type="Proteomes" id="UP000236520"/>
    </source>
</evidence>
<sequence length="374" mass="41125">MGYSGARGGLEAILAAEDLVRRKRDHASAPWASTEQIAARFRLAVDRVMGEAGLYDEPTAADAFRQAEGDTLEASHLLRAQRSTLPRLAVSEPVDPGEMTVLRRIVPAFRQPDGPQLLGRTSDYTGRLLERPEGPPEPPHENTALVGNATERTEEQRNPRRFLDLLRKLDLIAEGRTADDPEPHDITRKPARPPADRSAVLAAMARAESGALVALWYRSILGPDGDVHEITLGDLRHGRLPLRVRHPHTGNPVAVGEFRVTEAEAIEDLDGADEDRTRFDIGYGLCFGHNERKAIAMANLDIANRRFGRNGPLEQLLLLTIDGLDSGGFLEHLKLPHYVTFRSMVERKQAMRAAAEAGEEPPARAAEPAGKDCR</sequence>